<accession>A0A418WMU6</accession>
<dbReference type="OrthoDB" id="5292010at2"/>
<gene>
    <name evidence="4" type="ORF">D3876_14550</name>
</gene>
<dbReference type="InterPro" id="IPR004089">
    <property type="entry name" value="MCPsignal_dom"/>
</dbReference>
<reference evidence="4 5" key="1">
    <citation type="submission" date="2018-09" db="EMBL/GenBank/DDBJ databases">
        <authorList>
            <person name="Zhu H."/>
        </authorList>
    </citation>
    <scope>NUCLEOTIDE SEQUENCE [LARGE SCALE GENOMIC DNA]</scope>
    <source>
        <strain evidence="4 5">K2R01-6</strain>
    </source>
</reference>
<evidence type="ECO:0000313" key="5">
    <source>
        <dbReference type="Proteomes" id="UP000286100"/>
    </source>
</evidence>
<evidence type="ECO:0000259" key="3">
    <source>
        <dbReference type="PROSITE" id="PS50111"/>
    </source>
</evidence>
<protein>
    <submittedName>
        <fullName evidence="4">Chemotaxis protein</fullName>
    </submittedName>
</protein>
<dbReference type="Proteomes" id="UP000286100">
    <property type="component" value="Unassembled WGS sequence"/>
</dbReference>
<dbReference type="Pfam" id="PF00015">
    <property type="entry name" value="MCPsignal"/>
    <property type="match status" value="1"/>
</dbReference>
<evidence type="ECO:0000313" key="4">
    <source>
        <dbReference type="EMBL" id="RJF91323.1"/>
    </source>
</evidence>
<comment type="caution">
    <text evidence="4">The sequence shown here is derived from an EMBL/GenBank/DDBJ whole genome shotgun (WGS) entry which is preliminary data.</text>
</comment>
<dbReference type="SUPFAM" id="SSF58104">
    <property type="entry name" value="Methyl-accepting chemotaxis protein (MCP) signaling domain"/>
    <property type="match status" value="1"/>
</dbReference>
<proteinExistence type="predicted"/>
<dbReference type="AlphaFoldDB" id="A0A418WMU6"/>
<dbReference type="GO" id="GO:0007165">
    <property type="term" value="P:signal transduction"/>
    <property type="evidence" value="ECO:0007669"/>
    <property type="project" value="UniProtKB-KW"/>
</dbReference>
<feature type="domain" description="Methyl-accepting transducer" evidence="3">
    <location>
        <begin position="50"/>
        <end position="289"/>
    </location>
</feature>
<dbReference type="GO" id="GO:0016020">
    <property type="term" value="C:membrane"/>
    <property type="evidence" value="ECO:0007669"/>
    <property type="project" value="InterPro"/>
</dbReference>
<evidence type="ECO:0000256" key="1">
    <source>
        <dbReference type="ARBA" id="ARBA00023224"/>
    </source>
</evidence>
<dbReference type="EMBL" id="QYUM01000003">
    <property type="protein sequence ID" value="RJF91323.1"/>
    <property type="molecule type" value="Genomic_DNA"/>
</dbReference>
<keyword evidence="5" id="KW-1185">Reference proteome</keyword>
<dbReference type="SMART" id="SM00283">
    <property type="entry name" value="MA"/>
    <property type="match status" value="1"/>
</dbReference>
<dbReference type="PROSITE" id="PS50111">
    <property type="entry name" value="CHEMOTAXIS_TRANSDUC_2"/>
    <property type="match status" value="1"/>
</dbReference>
<keyword evidence="1 2" id="KW-0807">Transducer</keyword>
<evidence type="ECO:0000256" key="2">
    <source>
        <dbReference type="PROSITE-ProRule" id="PRU00284"/>
    </source>
</evidence>
<name>A0A418WMU6_9SPHN</name>
<dbReference type="Gene3D" id="1.10.287.950">
    <property type="entry name" value="Methyl-accepting chemotaxis protein"/>
    <property type="match status" value="1"/>
</dbReference>
<organism evidence="4 5">
    <name type="scientific">Sphingomonas cavernae</name>
    <dbReference type="NCBI Taxonomy" id="2320861"/>
    <lineage>
        <taxon>Bacteria</taxon>
        <taxon>Pseudomonadati</taxon>
        <taxon>Pseudomonadota</taxon>
        <taxon>Alphaproteobacteria</taxon>
        <taxon>Sphingomonadales</taxon>
        <taxon>Sphingomonadaceae</taxon>
        <taxon>Sphingomonas</taxon>
    </lineage>
</organism>
<dbReference type="PANTHER" id="PTHR32089:SF114">
    <property type="entry name" value="METHYL-ACCEPTING CHEMOTAXIS PROTEIN MCPB"/>
    <property type="match status" value="1"/>
</dbReference>
<dbReference type="PANTHER" id="PTHR32089">
    <property type="entry name" value="METHYL-ACCEPTING CHEMOTAXIS PROTEIN MCPB"/>
    <property type="match status" value="1"/>
</dbReference>
<sequence>MPQSCAWLTAFQRIGATYVISVAKQGFLMATQPVAAGYADSGAIDDVARNCGQLAVGCSDAAGYVEGVSQRIKRQLEMLSALEDVTAALEADQRRVADSTDEARLLSEQAHEKLERGAQLISSAIAEFGGLTDLVTRLGAHMTSFAAAMEQVQRVSAGIDVIARKTNMLALNATIEAERAGDAGRTFAVVADEVKKLAQETRAATDEITTTMASLTREAGTVISEINQGVEKSRSAQRGFSTINQTVRDVTDIVEQVDQQSEGIARSTALIHDSVARVQEGLTLFSSDARENGGQLVSAHERLNRLELLSNEMLDQLAHSGIRIADSHFVDLSIEGMKEVRALVEKALNENKVSPFDVHDTDYVPVPGSDPQQFDNRFNTFADAHVQAVLDRIARLDERRILGVAITDVNGYLPTHMSWKAQPQRAADPAWNAINSRNKRIFMDDATGRAIAFTGDFMLTTYRQPLEEGRYRAVKSVFVPLSFNGRRWGNFEMAFID</sequence>